<feature type="compositionally biased region" description="Low complexity" evidence="2">
    <location>
        <begin position="471"/>
        <end position="480"/>
    </location>
</feature>
<dbReference type="OrthoDB" id="19928at2759"/>
<feature type="region of interest" description="Disordered" evidence="2">
    <location>
        <begin position="520"/>
        <end position="625"/>
    </location>
</feature>
<dbReference type="Gene3D" id="3.90.640.90">
    <property type="entry name" value="Anti-proliferative protein, N-terminal domain"/>
    <property type="match status" value="1"/>
</dbReference>
<evidence type="ECO:0000256" key="1">
    <source>
        <dbReference type="ARBA" id="ARBA00007989"/>
    </source>
</evidence>
<evidence type="ECO:0000313" key="5">
    <source>
        <dbReference type="Proteomes" id="UP000245946"/>
    </source>
</evidence>
<dbReference type="SMART" id="SM00099">
    <property type="entry name" value="btg1"/>
    <property type="match status" value="1"/>
</dbReference>
<dbReference type="GO" id="GO:0005634">
    <property type="term" value="C:nucleus"/>
    <property type="evidence" value="ECO:0007669"/>
    <property type="project" value="TreeGrafter"/>
</dbReference>
<feature type="compositionally biased region" description="Low complexity" evidence="2">
    <location>
        <begin position="163"/>
        <end position="175"/>
    </location>
</feature>
<protein>
    <recommendedName>
        <fullName evidence="3">Anti-proliferative protein domain-containing protein</fullName>
    </recommendedName>
</protein>
<dbReference type="AlphaFoldDB" id="A0A316Z564"/>
<comment type="similarity">
    <text evidence="1">Belongs to the BTG family.</text>
</comment>
<dbReference type="InterPro" id="IPR033332">
    <property type="entry name" value="BTG"/>
</dbReference>
<feature type="compositionally biased region" description="Acidic residues" evidence="2">
    <location>
        <begin position="563"/>
        <end position="582"/>
    </location>
</feature>
<dbReference type="PANTHER" id="PTHR22978:SF22">
    <property type="entry name" value="BTG FAMILY PROTEIN"/>
    <property type="match status" value="1"/>
</dbReference>
<feature type="region of interest" description="Disordered" evidence="2">
    <location>
        <begin position="466"/>
        <end position="490"/>
    </location>
</feature>
<dbReference type="InterPro" id="IPR036054">
    <property type="entry name" value="BTG-like_sf"/>
</dbReference>
<feature type="region of interest" description="Disordered" evidence="2">
    <location>
        <begin position="136"/>
        <end position="204"/>
    </location>
</feature>
<sequence length="625" mass="63743">MQPELDAAVAQLCSLLPASTSASARTRFGASLLASLRPRLAASSWLAAEPERGSAARALLWHEHAGGEGGDAALRQACAAAALAPRDALPALTLWIDPGCVSMRLGPGPGAADSERSAAGAPVTLVWGALPAALAPSPRSTHAPLQRSGEHAYRTHTPTPLGSSSSSSSSWSASAPRPVRIVDPSTLSRRSPPPPPPHIRSPSACSVATSCASSAFGSSALTRSVSSSSSAYGTSVSSASCPSLLAPGDDGSDSELSVDDLDAGSCYGIIDLIDDESDVCDESDVGDATLMCSTTNDNDGDTTVGASPSKASAVSGAHAWAATQQQQHKRQSPSGAALNYTVHDNGNVGVLGGGVRLGGAPAKSVSSAAAAAAPAHSSLLRHTFNAAARGFQPQHQAVEWTVPPPASSLCMLPPPQHMALSPATFGNSAYPQLPMPPSFYAVPPPPQLLFSNHAAAAFQRAPPQPMLPAMQQQQQQQQQQYPGVEGHQAPPPFAAAYHGLPHAGAFLGLDPCALGGAAPMKRVRSRGRRSRGRGAGRAARRQAAALKALAERDGLAPPSGSELGDEYDDDEGDDDESDGDDRDIERRCEAAAAAAANANNANASSWAPHARGLSATPRAAAIGTF</sequence>
<feature type="compositionally biased region" description="Basic residues" evidence="2">
    <location>
        <begin position="521"/>
        <end position="540"/>
    </location>
</feature>
<accession>A0A316Z564</accession>
<dbReference type="RefSeq" id="XP_025596371.1">
    <property type="nucleotide sequence ID" value="XM_025745467.1"/>
</dbReference>
<organism evidence="4 5">
    <name type="scientific">Tilletiopsis washingtonensis</name>
    <dbReference type="NCBI Taxonomy" id="58919"/>
    <lineage>
        <taxon>Eukaryota</taxon>
        <taxon>Fungi</taxon>
        <taxon>Dikarya</taxon>
        <taxon>Basidiomycota</taxon>
        <taxon>Ustilaginomycotina</taxon>
        <taxon>Exobasidiomycetes</taxon>
        <taxon>Entylomatales</taxon>
        <taxon>Entylomatales incertae sedis</taxon>
        <taxon>Tilletiopsis</taxon>
    </lineage>
</organism>
<dbReference type="EMBL" id="KZ819301">
    <property type="protein sequence ID" value="PWN96092.1"/>
    <property type="molecule type" value="Genomic_DNA"/>
</dbReference>
<dbReference type="GO" id="GO:0005737">
    <property type="term" value="C:cytoplasm"/>
    <property type="evidence" value="ECO:0007669"/>
    <property type="project" value="TreeGrafter"/>
</dbReference>
<dbReference type="Pfam" id="PF07742">
    <property type="entry name" value="BTG"/>
    <property type="match status" value="1"/>
</dbReference>
<dbReference type="Proteomes" id="UP000245946">
    <property type="component" value="Unassembled WGS sequence"/>
</dbReference>
<dbReference type="InterPro" id="IPR002087">
    <property type="entry name" value="Anti_prolifrtn"/>
</dbReference>
<dbReference type="PANTHER" id="PTHR22978">
    <property type="entry name" value="B-CELL TRANSLOCATION GENE"/>
    <property type="match status" value="1"/>
</dbReference>
<evidence type="ECO:0000259" key="3">
    <source>
        <dbReference type="SMART" id="SM00099"/>
    </source>
</evidence>
<reference evidence="4 5" key="1">
    <citation type="journal article" date="2018" name="Mol. Biol. Evol.">
        <title>Broad Genomic Sampling Reveals a Smut Pathogenic Ancestry of the Fungal Clade Ustilaginomycotina.</title>
        <authorList>
            <person name="Kijpornyongpan T."/>
            <person name="Mondo S.J."/>
            <person name="Barry K."/>
            <person name="Sandor L."/>
            <person name="Lee J."/>
            <person name="Lipzen A."/>
            <person name="Pangilinan J."/>
            <person name="LaButti K."/>
            <person name="Hainaut M."/>
            <person name="Henrissat B."/>
            <person name="Grigoriev I.V."/>
            <person name="Spatafora J.W."/>
            <person name="Aime M.C."/>
        </authorList>
    </citation>
    <scope>NUCLEOTIDE SEQUENCE [LARGE SCALE GENOMIC DNA]</scope>
    <source>
        <strain evidence="4 5">MCA 4186</strain>
    </source>
</reference>
<proteinExistence type="inferred from homology"/>
<keyword evidence="5" id="KW-1185">Reference proteome</keyword>
<dbReference type="SUPFAM" id="SSF160696">
    <property type="entry name" value="BTG domain-like"/>
    <property type="match status" value="1"/>
</dbReference>
<dbReference type="STRING" id="58919.A0A316Z564"/>
<gene>
    <name evidence="4" type="ORF">FA09DRAFT_362393</name>
</gene>
<feature type="compositionally biased region" description="Low complexity" evidence="2">
    <location>
        <begin position="590"/>
        <end position="603"/>
    </location>
</feature>
<dbReference type="GeneID" id="37273011"/>
<evidence type="ECO:0000313" key="4">
    <source>
        <dbReference type="EMBL" id="PWN96092.1"/>
    </source>
</evidence>
<evidence type="ECO:0000256" key="2">
    <source>
        <dbReference type="SAM" id="MobiDB-lite"/>
    </source>
</evidence>
<feature type="domain" description="Anti-proliferative protein" evidence="3">
    <location>
        <begin position="1"/>
        <end position="108"/>
    </location>
</feature>
<name>A0A316Z564_9BASI</name>